<dbReference type="EC" id="1.17.1.8" evidence="10 13"/>
<dbReference type="InterPro" id="IPR036291">
    <property type="entry name" value="NAD(P)-bd_dom_sf"/>
</dbReference>
<feature type="binding site" evidence="13">
    <location>
        <begin position="167"/>
        <end position="168"/>
    </location>
    <ligand>
        <name>(S)-2,3,4,5-tetrahydrodipicolinate</name>
        <dbReference type="ChEBI" id="CHEBI:16845"/>
    </ligand>
</feature>
<evidence type="ECO:0000256" key="5">
    <source>
        <dbReference type="ARBA" id="ARBA00022915"/>
    </source>
</evidence>
<evidence type="ECO:0000256" key="3">
    <source>
        <dbReference type="ARBA" id="ARBA00022605"/>
    </source>
</evidence>
<keyword evidence="17" id="KW-1185">Reference proteome</keyword>
<feature type="binding site" evidence="13">
    <location>
        <position position="158"/>
    </location>
    <ligand>
        <name>(S)-2,3,4,5-tetrahydrodipicolinate</name>
        <dbReference type="ChEBI" id="CHEBI:16845"/>
    </ligand>
</feature>
<feature type="domain" description="Dihydrodipicolinate reductase C-terminal" evidence="15">
    <location>
        <begin position="130"/>
        <end position="265"/>
    </location>
</feature>
<evidence type="ECO:0000256" key="7">
    <source>
        <dbReference type="ARBA" id="ARBA00023027"/>
    </source>
</evidence>
<keyword evidence="7 13" id="KW-0520">NAD</keyword>
<comment type="pathway">
    <text evidence="9 13">Amino-acid biosynthesis; L-lysine biosynthesis via DAP pathway; (S)-tetrahydrodipicolinate from L-aspartate: step 4/4.</text>
</comment>
<dbReference type="Pfam" id="PF05173">
    <property type="entry name" value="DapB_C"/>
    <property type="match status" value="1"/>
</dbReference>
<dbReference type="InterPro" id="IPR023940">
    <property type="entry name" value="DHDPR_bac"/>
</dbReference>
<evidence type="ECO:0000256" key="2">
    <source>
        <dbReference type="ARBA" id="ARBA00022490"/>
    </source>
</evidence>
<reference evidence="17" key="1">
    <citation type="journal article" date="2019" name="Int. J. Syst. Evol. Microbiol.">
        <title>The Global Catalogue of Microorganisms (GCM) 10K type strain sequencing project: providing services to taxonomists for standard genome sequencing and annotation.</title>
        <authorList>
            <consortium name="The Broad Institute Genomics Platform"/>
            <consortium name="The Broad Institute Genome Sequencing Center for Infectious Disease"/>
            <person name="Wu L."/>
            <person name="Ma J."/>
        </authorList>
    </citation>
    <scope>NUCLEOTIDE SEQUENCE [LARGE SCALE GENOMIC DNA]</scope>
    <source>
        <strain evidence="17">JCM 16211</strain>
    </source>
</reference>
<keyword evidence="8 13" id="KW-0457">Lysine biosynthesis</keyword>
<keyword evidence="4 13" id="KW-0521">NADP</keyword>
<feature type="binding site" evidence="13">
    <location>
        <begin position="124"/>
        <end position="127"/>
    </location>
    <ligand>
        <name>NAD(+)</name>
        <dbReference type="ChEBI" id="CHEBI:57540"/>
    </ligand>
</feature>
<keyword evidence="5 13" id="KW-0220">Diaminopimelate biosynthesis</keyword>
<evidence type="ECO:0000256" key="9">
    <source>
        <dbReference type="ARBA" id="ARBA00037922"/>
    </source>
</evidence>
<gene>
    <name evidence="13 16" type="primary">dapB</name>
    <name evidence="16" type="ORF">GCM10009123_12440</name>
</gene>
<dbReference type="Gene3D" id="3.30.360.10">
    <property type="entry name" value="Dihydrodipicolinate Reductase, domain 2"/>
    <property type="match status" value="1"/>
</dbReference>
<evidence type="ECO:0000259" key="14">
    <source>
        <dbReference type="Pfam" id="PF01113"/>
    </source>
</evidence>
<dbReference type="Proteomes" id="UP001501221">
    <property type="component" value="Unassembled WGS sequence"/>
</dbReference>
<keyword evidence="2 13" id="KW-0963">Cytoplasm</keyword>
<evidence type="ECO:0000313" key="17">
    <source>
        <dbReference type="Proteomes" id="UP001501221"/>
    </source>
</evidence>
<evidence type="ECO:0000256" key="6">
    <source>
        <dbReference type="ARBA" id="ARBA00023002"/>
    </source>
</evidence>
<dbReference type="PIRSF" id="PIRSF000161">
    <property type="entry name" value="DHPR"/>
    <property type="match status" value="1"/>
</dbReference>
<comment type="caution">
    <text evidence="16">The sequence shown here is derived from an EMBL/GenBank/DDBJ whole genome shotgun (WGS) entry which is preliminary data.</text>
</comment>
<feature type="active site" description="Proton donor" evidence="13">
    <location>
        <position position="161"/>
    </location>
</feature>
<dbReference type="InterPro" id="IPR022664">
    <property type="entry name" value="DapB_N_CS"/>
</dbReference>
<organism evidence="16 17">
    <name type="scientific">Kangiella japonica</name>
    <dbReference type="NCBI Taxonomy" id="647384"/>
    <lineage>
        <taxon>Bacteria</taxon>
        <taxon>Pseudomonadati</taxon>
        <taxon>Pseudomonadota</taxon>
        <taxon>Gammaproteobacteria</taxon>
        <taxon>Kangiellales</taxon>
        <taxon>Kangiellaceae</taxon>
        <taxon>Kangiella</taxon>
    </lineage>
</organism>
<proteinExistence type="inferred from homology"/>
<dbReference type="SUPFAM" id="SSF55347">
    <property type="entry name" value="Glyceraldehyde-3-phosphate dehydrogenase-like, C-terminal domain"/>
    <property type="match status" value="1"/>
</dbReference>
<protein>
    <recommendedName>
        <fullName evidence="10 13">4-hydroxy-tetrahydrodipicolinate reductase</fullName>
        <shortName evidence="13">HTPA reductase</shortName>
        <ecNumber evidence="10 13">1.17.1.8</ecNumber>
    </recommendedName>
</protein>
<dbReference type="InterPro" id="IPR000846">
    <property type="entry name" value="DapB_N"/>
</dbReference>
<comment type="function">
    <text evidence="13">Catalyzes the conversion of 4-hydroxy-tetrahydrodipicolinate (HTPA) to tetrahydrodipicolinate.</text>
</comment>
<dbReference type="RefSeq" id="WP_343988160.1">
    <property type="nucleotide sequence ID" value="NZ_BAAAFM010000003.1"/>
</dbReference>
<comment type="catalytic activity">
    <reaction evidence="12 13">
        <text>(S)-2,3,4,5-tetrahydrodipicolinate + NAD(+) + H2O = (2S,4S)-4-hydroxy-2,3,4,5-tetrahydrodipicolinate + NADH + H(+)</text>
        <dbReference type="Rhea" id="RHEA:35323"/>
        <dbReference type="ChEBI" id="CHEBI:15377"/>
        <dbReference type="ChEBI" id="CHEBI:15378"/>
        <dbReference type="ChEBI" id="CHEBI:16845"/>
        <dbReference type="ChEBI" id="CHEBI:57540"/>
        <dbReference type="ChEBI" id="CHEBI:57945"/>
        <dbReference type="ChEBI" id="CHEBI:67139"/>
        <dbReference type="EC" id="1.17.1.8"/>
    </reaction>
</comment>
<dbReference type="PANTHER" id="PTHR20836:SF0">
    <property type="entry name" value="4-HYDROXY-TETRAHYDRODIPICOLINATE REDUCTASE 1, CHLOROPLASTIC-RELATED"/>
    <property type="match status" value="1"/>
</dbReference>
<dbReference type="InterPro" id="IPR022663">
    <property type="entry name" value="DapB_C"/>
</dbReference>
<evidence type="ECO:0000256" key="12">
    <source>
        <dbReference type="ARBA" id="ARBA00049396"/>
    </source>
</evidence>
<feature type="active site" description="Proton donor/acceptor" evidence="13">
    <location>
        <position position="157"/>
    </location>
</feature>
<dbReference type="EMBL" id="BAAAFM010000003">
    <property type="protein sequence ID" value="GAA0206473.1"/>
    <property type="molecule type" value="Genomic_DNA"/>
</dbReference>
<comment type="catalytic activity">
    <reaction evidence="11 13">
        <text>(S)-2,3,4,5-tetrahydrodipicolinate + NADP(+) + H2O = (2S,4S)-4-hydroxy-2,3,4,5-tetrahydrodipicolinate + NADPH + H(+)</text>
        <dbReference type="Rhea" id="RHEA:35331"/>
        <dbReference type="ChEBI" id="CHEBI:15377"/>
        <dbReference type="ChEBI" id="CHEBI:15378"/>
        <dbReference type="ChEBI" id="CHEBI:16845"/>
        <dbReference type="ChEBI" id="CHEBI:57783"/>
        <dbReference type="ChEBI" id="CHEBI:58349"/>
        <dbReference type="ChEBI" id="CHEBI:67139"/>
        <dbReference type="EC" id="1.17.1.8"/>
    </reaction>
</comment>
<accession>A0ABP3CI79</accession>
<dbReference type="PANTHER" id="PTHR20836">
    <property type="entry name" value="DIHYDRODIPICOLINATE REDUCTASE"/>
    <property type="match status" value="1"/>
</dbReference>
<dbReference type="NCBIfam" id="TIGR00036">
    <property type="entry name" value="dapB"/>
    <property type="match status" value="1"/>
</dbReference>
<dbReference type="HAMAP" id="MF_00102">
    <property type="entry name" value="DapB"/>
    <property type="match status" value="1"/>
</dbReference>
<feature type="binding site" evidence="13">
    <location>
        <position position="37"/>
    </location>
    <ligand>
        <name>NADP(+)</name>
        <dbReference type="ChEBI" id="CHEBI:58349"/>
    </ligand>
</feature>
<keyword evidence="3 13" id="KW-0028">Amino-acid biosynthesis</keyword>
<evidence type="ECO:0000256" key="8">
    <source>
        <dbReference type="ARBA" id="ARBA00023154"/>
    </source>
</evidence>
<evidence type="ECO:0000256" key="1">
    <source>
        <dbReference type="ARBA" id="ARBA00006642"/>
    </source>
</evidence>
<comment type="subcellular location">
    <subcellularLocation>
        <location evidence="13">Cytoplasm</location>
    </subcellularLocation>
</comment>
<evidence type="ECO:0000259" key="15">
    <source>
        <dbReference type="Pfam" id="PF05173"/>
    </source>
</evidence>
<comment type="caution">
    <text evidence="13">Lacks conserved residue(s) required for the propagation of feature annotation.</text>
</comment>
<dbReference type="PROSITE" id="PS01298">
    <property type="entry name" value="DAPB"/>
    <property type="match status" value="1"/>
</dbReference>
<comment type="similarity">
    <text evidence="1 13">Belongs to the DapB family.</text>
</comment>
<comment type="subunit">
    <text evidence="13">Homotetramer.</text>
</comment>
<evidence type="ECO:0000256" key="4">
    <source>
        <dbReference type="ARBA" id="ARBA00022857"/>
    </source>
</evidence>
<sequence length="270" mass="28762">MSKAQIIINAATGRMGKELLIATVNDKDAELVGAIAREDHPMAGNDIAYLIGAEPQGVRISADLPKLLSNDKVLIDFSLPDYSIESLEHCVAAKTPIVIGTTGYSEEQLQQIEGAAKEIPIVLAANYSVGVNSLIGLVKQATALLGDKADIEIFEAHHKHKKDAPSGTALALGEAVAKEQGKELKDVAEWTRQGESPRKDGNIGFSVMRAGDIVGTHDVVFALNGEMVTLRHEAQSRQCFASGAVVAAKWLENKPAGLYSMQDVLGLQVV</sequence>
<name>A0ABP3CI79_9GAMM</name>
<dbReference type="SUPFAM" id="SSF51735">
    <property type="entry name" value="NAD(P)-binding Rossmann-fold domains"/>
    <property type="match status" value="1"/>
</dbReference>
<dbReference type="Gene3D" id="3.40.50.720">
    <property type="entry name" value="NAD(P)-binding Rossmann-like Domain"/>
    <property type="match status" value="1"/>
</dbReference>
<evidence type="ECO:0000256" key="11">
    <source>
        <dbReference type="ARBA" id="ARBA00049080"/>
    </source>
</evidence>
<feature type="domain" description="Dihydrodipicolinate reductase N-terminal" evidence="14">
    <location>
        <begin position="5"/>
        <end position="127"/>
    </location>
</feature>
<dbReference type="CDD" id="cd02274">
    <property type="entry name" value="DHDPR_N"/>
    <property type="match status" value="1"/>
</dbReference>
<feature type="binding site" evidence="13">
    <location>
        <begin position="100"/>
        <end position="102"/>
    </location>
    <ligand>
        <name>NAD(+)</name>
        <dbReference type="ChEBI" id="CHEBI:57540"/>
    </ligand>
</feature>
<evidence type="ECO:0000256" key="10">
    <source>
        <dbReference type="ARBA" id="ARBA00038983"/>
    </source>
</evidence>
<evidence type="ECO:0000256" key="13">
    <source>
        <dbReference type="HAMAP-Rule" id="MF_00102"/>
    </source>
</evidence>
<keyword evidence="6 13" id="KW-0560">Oxidoreductase</keyword>
<evidence type="ECO:0000313" key="16">
    <source>
        <dbReference type="EMBL" id="GAA0206473.1"/>
    </source>
</evidence>
<dbReference type="Pfam" id="PF01113">
    <property type="entry name" value="DapB_N"/>
    <property type="match status" value="1"/>
</dbReference>
<comment type="caution">
    <text evidence="13">Was originally thought to be a dihydrodipicolinate reductase (DHDPR), catalyzing the conversion of dihydrodipicolinate to tetrahydrodipicolinate. However, it was shown in E.coli that the substrate of the enzymatic reaction is not dihydrodipicolinate (DHDP) but in fact (2S,4S)-4-hydroxy-2,3,4,5-tetrahydrodipicolinic acid (HTPA), the product released by the DapA-catalyzed reaction.</text>
</comment>